<dbReference type="Gene3D" id="3.20.20.70">
    <property type="entry name" value="Aldolase class I"/>
    <property type="match status" value="1"/>
</dbReference>
<dbReference type="NCBIfam" id="TIGR02810">
    <property type="entry name" value="agaZ_gatZ"/>
    <property type="match status" value="1"/>
</dbReference>
<dbReference type="GO" id="GO:0005975">
    <property type="term" value="P:carbohydrate metabolic process"/>
    <property type="evidence" value="ECO:0007669"/>
    <property type="project" value="InterPro"/>
</dbReference>
<reference evidence="2 3" key="1">
    <citation type="submission" date="2016-08" db="EMBL/GenBank/DDBJ databases">
        <authorList>
            <person name="Seilhamer J.J."/>
        </authorList>
    </citation>
    <scope>NUCLEOTIDE SEQUENCE [LARGE SCALE GENOMIC DNA]</scope>
    <source>
        <strain evidence="2 3">VC14762</strain>
    </source>
</reference>
<organism evidence="2 3">
    <name type="scientific">Burkholderia cenocepacia</name>
    <dbReference type="NCBI Taxonomy" id="95486"/>
    <lineage>
        <taxon>Bacteria</taxon>
        <taxon>Pseudomonadati</taxon>
        <taxon>Pseudomonadota</taxon>
        <taxon>Betaproteobacteria</taxon>
        <taxon>Burkholderiales</taxon>
        <taxon>Burkholderiaceae</taxon>
        <taxon>Burkholderia</taxon>
        <taxon>Burkholderia cepacia complex</taxon>
    </lineage>
</organism>
<comment type="pathway">
    <text evidence="1">Carbohydrate metabolism.</text>
</comment>
<dbReference type="EMBL" id="MUTJ01000027">
    <property type="protein sequence ID" value="ONU89818.1"/>
    <property type="molecule type" value="Genomic_DNA"/>
</dbReference>
<dbReference type="GO" id="GO:0009401">
    <property type="term" value="P:phosphoenolpyruvate-dependent sugar phosphotransferase system"/>
    <property type="evidence" value="ECO:0007669"/>
    <property type="project" value="TreeGrafter"/>
</dbReference>
<gene>
    <name evidence="2" type="ORF">A8E72_07940</name>
</gene>
<dbReference type="InterPro" id="IPR050303">
    <property type="entry name" value="GatZ_KbaZ_carbometab"/>
</dbReference>
<dbReference type="Gene3D" id="1.10.400.20">
    <property type="entry name" value="putative tagatose 6-phosphate kinase domain like"/>
    <property type="match status" value="1"/>
</dbReference>
<accession>A0A1V2W7N0</accession>
<dbReference type="SUPFAM" id="SSF51569">
    <property type="entry name" value="Aldolase"/>
    <property type="match status" value="1"/>
</dbReference>
<dbReference type="InterPro" id="IPR013785">
    <property type="entry name" value="Aldolase_TIM"/>
</dbReference>
<proteinExistence type="predicted"/>
<dbReference type="Proteomes" id="UP000188543">
    <property type="component" value="Unassembled WGS sequence"/>
</dbReference>
<evidence type="ECO:0000313" key="3">
    <source>
        <dbReference type="Proteomes" id="UP000188543"/>
    </source>
</evidence>
<comment type="caution">
    <text evidence="2">The sequence shown here is derived from an EMBL/GenBank/DDBJ whole genome shotgun (WGS) entry which is preliminary data.</text>
</comment>
<evidence type="ECO:0000256" key="1">
    <source>
        <dbReference type="ARBA" id="ARBA00005007"/>
    </source>
</evidence>
<name>A0A1V2W7N0_9BURK</name>
<protein>
    <submittedName>
        <fullName evidence="2">D-tagatose-bisphosphate aldolase, class II, non-catalytic subunit</fullName>
    </submittedName>
</protein>
<sequence length="431" mass="46581">MNPLLDLVRRHKQSSRHAPAGTPAIGIPSVCSAHPVAIAAALRECAARERPALIEATCNQVNQDGGYTGMTPHDFRRHVFDIAARERVSPDAILLGGDHLGPNAWRRLPAAHAMDKAETMVAQYVAAGFRKLHLDCSMSCADDPQPLPEAEIAARAVRLCRAAEAAWAAGAPRGDAPVYVIGTEVPVPGGAHETLDAVAVTTPEAAGSTLALHRDAFARAGLDDAWSRVIAMVVQPGVEFDHHKVIDYDAGNARELSAFIETEPALVFEAHSTDYQTPDNLAQLVRDHFAILKVGPGVTFAMRETLWSLAAIEREWLGGDDGFIATVLGVMRNEPAHWRDYYPAGAQLELDLAYSLSDRIRYYWAHPVVQRACADLLARLDASPPPLTLVSQHLPRQYEAVREGRLALRAGALLQDGTAAAVRPYLHACAA</sequence>
<dbReference type="OrthoDB" id="1672942at2"/>
<dbReference type="PANTHER" id="PTHR32502">
    <property type="entry name" value="N-ACETYLGALACTOSAMINE PERMEASE II COMPONENT-RELATED"/>
    <property type="match status" value="1"/>
</dbReference>
<dbReference type="Pfam" id="PF08013">
    <property type="entry name" value="GatZ_KbaZ-like"/>
    <property type="match status" value="1"/>
</dbReference>
<dbReference type="InterPro" id="IPR012062">
    <property type="entry name" value="GatZ/KbaZ-like"/>
</dbReference>
<dbReference type="PANTHER" id="PTHR32502:SF2">
    <property type="entry name" value="D-TAGATOSE-1,6-BISPHOSPHATE ALDOLASE SUBUNIT KBAZ"/>
    <property type="match status" value="1"/>
</dbReference>
<dbReference type="PIRSF" id="PIRSF009264">
    <property type="entry name" value="TagBP_ald_AgaZ"/>
    <property type="match status" value="1"/>
</dbReference>
<evidence type="ECO:0000313" key="2">
    <source>
        <dbReference type="EMBL" id="ONU89818.1"/>
    </source>
</evidence>
<dbReference type="RefSeq" id="WP_012493746.1">
    <property type="nucleotide sequence ID" value="NZ_CADETK010000001.1"/>
</dbReference>
<dbReference type="AlphaFoldDB" id="A0A1V2W7N0"/>
<dbReference type="GO" id="GO:0005886">
    <property type="term" value="C:plasma membrane"/>
    <property type="evidence" value="ECO:0007669"/>
    <property type="project" value="TreeGrafter"/>
</dbReference>